<sequence length="89" mass="10306">KLKINIAKECTLPNNDNGRSKEHRNDKNETLCGVWLDPPTKPTLTKKKIKLCCLRRRRRGACVCLGAMERECAKARNEKRTKGRNEERN</sequence>
<proteinExistence type="predicted"/>
<keyword evidence="2" id="KW-1185">Reference proteome</keyword>
<evidence type="ECO:0000313" key="1">
    <source>
        <dbReference type="EMBL" id="BAT75422.1"/>
    </source>
</evidence>
<name>A0A0S3R4A1_PHAAN</name>
<evidence type="ECO:0000313" key="2">
    <source>
        <dbReference type="Proteomes" id="UP000291084"/>
    </source>
</evidence>
<organism evidence="1 2">
    <name type="scientific">Vigna angularis var. angularis</name>
    <dbReference type="NCBI Taxonomy" id="157739"/>
    <lineage>
        <taxon>Eukaryota</taxon>
        <taxon>Viridiplantae</taxon>
        <taxon>Streptophyta</taxon>
        <taxon>Embryophyta</taxon>
        <taxon>Tracheophyta</taxon>
        <taxon>Spermatophyta</taxon>
        <taxon>Magnoliopsida</taxon>
        <taxon>eudicotyledons</taxon>
        <taxon>Gunneridae</taxon>
        <taxon>Pentapetalae</taxon>
        <taxon>rosids</taxon>
        <taxon>fabids</taxon>
        <taxon>Fabales</taxon>
        <taxon>Fabaceae</taxon>
        <taxon>Papilionoideae</taxon>
        <taxon>50 kb inversion clade</taxon>
        <taxon>NPAAA clade</taxon>
        <taxon>indigoferoid/millettioid clade</taxon>
        <taxon>Phaseoleae</taxon>
        <taxon>Vigna</taxon>
    </lineage>
</organism>
<protein>
    <submittedName>
        <fullName evidence="1">Uncharacterized protein</fullName>
    </submittedName>
</protein>
<reference evidence="1 2" key="1">
    <citation type="journal article" date="2015" name="Sci. Rep.">
        <title>The power of single molecule real-time sequencing technology in the de novo assembly of a eukaryotic genome.</title>
        <authorList>
            <person name="Sakai H."/>
            <person name="Naito K."/>
            <person name="Ogiso-Tanaka E."/>
            <person name="Takahashi Y."/>
            <person name="Iseki K."/>
            <person name="Muto C."/>
            <person name="Satou K."/>
            <person name="Teruya K."/>
            <person name="Shiroma A."/>
            <person name="Shimoji M."/>
            <person name="Hirano T."/>
            <person name="Itoh T."/>
            <person name="Kaga A."/>
            <person name="Tomooka N."/>
        </authorList>
    </citation>
    <scope>NUCLEOTIDE SEQUENCE [LARGE SCALE GENOMIC DNA]</scope>
    <source>
        <strain evidence="2">cv. Shumari</strain>
    </source>
</reference>
<dbReference type="AlphaFoldDB" id="A0A0S3R4A1"/>
<feature type="non-terminal residue" evidence="1">
    <location>
        <position position="1"/>
    </location>
</feature>
<dbReference type="Proteomes" id="UP000291084">
    <property type="component" value="Chromosome 1"/>
</dbReference>
<dbReference type="EMBL" id="AP015034">
    <property type="protein sequence ID" value="BAT75422.1"/>
    <property type="molecule type" value="Genomic_DNA"/>
</dbReference>
<accession>A0A0S3R4A1</accession>
<gene>
    <name evidence="1" type="primary">Vigan.01G328000</name>
    <name evidence="1" type="ORF">VIGAN_01328000</name>
</gene>